<organism evidence="2 3">
    <name type="scientific">Phaeodactylibacter xiamenensis</name>
    <dbReference type="NCBI Taxonomy" id="1524460"/>
    <lineage>
        <taxon>Bacteria</taxon>
        <taxon>Pseudomonadati</taxon>
        <taxon>Bacteroidota</taxon>
        <taxon>Saprospiria</taxon>
        <taxon>Saprospirales</taxon>
        <taxon>Haliscomenobacteraceae</taxon>
        <taxon>Phaeodactylibacter</taxon>
    </lineage>
</organism>
<dbReference type="EMBL" id="JPOS01000018">
    <property type="protein sequence ID" value="KGE88553.1"/>
    <property type="molecule type" value="Genomic_DNA"/>
</dbReference>
<dbReference type="Pfam" id="PF05016">
    <property type="entry name" value="ParE_toxin"/>
    <property type="match status" value="1"/>
</dbReference>
<keyword evidence="3" id="KW-1185">Reference proteome</keyword>
<accession>A0A098SA81</accession>
<dbReference type="RefSeq" id="WP_044218178.1">
    <property type="nucleotide sequence ID" value="NZ_JBKAGJ010000006.1"/>
</dbReference>
<dbReference type="Proteomes" id="UP000029736">
    <property type="component" value="Unassembled WGS sequence"/>
</dbReference>
<dbReference type="AlphaFoldDB" id="A0A098SA81"/>
<dbReference type="InterPro" id="IPR007712">
    <property type="entry name" value="RelE/ParE_toxin"/>
</dbReference>
<proteinExistence type="predicted"/>
<dbReference type="InterPro" id="IPR035093">
    <property type="entry name" value="RelE/ParE_toxin_dom_sf"/>
</dbReference>
<gene>
    <name evidence="2" type="ORF">IX84_07685</name>
</gene>
<keyword evidence="1" id="KW-1277">Toxin-antitoxin system</keyword>
<evidence type="ECO:0000313" key="2">
    <source>
        <dbReference type="EMBL" id="KGE88553.1"/>
    </source>
</evidence>
<dbReference type="STRING" id="1524460.IX84_07685"/>
<protein>
    <recommendedName>
        <fullName evidence="4">Plasmid stabilization protein</fullName>
    </recommendedName>
</protein>
<comment type="caution">
    <text evidence="2">The sequence shown here is derived from an EMBL/GenBank/DDBJ whole genome shotgun (WGS) entry which is preliminary data.</text>
</comment>
<dbReference type="Gene3D" id="3.30.2310.20">
    <property type="entry name" value="RelE-like"/>
    <property type="match status" value="1"/>
</dbReference>
<name>A0A098SA81_9BACT</name>
<evidence type="ECO:0000256" key="1">
    <source>
        <dbReference type="ARBA" id="ARBA00022649"/>
    </source>
</evidence>
<evidence type="ECO:0008006" key="4">
    <source>
        <dbReference type="Google" id="ProtNLM"/>
    </source>
</evidence>
<reference evidence="2 3" key="1">
    <citation type="journal article" date="2014" name="Int. J. Syst. Evol. Microbiol.">
        <title>Phaeodactylibacter xiamenensis gen. nov., sp. nov., a member of the family Saprospiraceae isolated from the marine alga Phaeodactylum tricornutum.</title>
        <authorList>
            <person name="Chen Z.Jr."/>
            <person name="Lei X."/>
            <person name="Lai Q."/>
            <person name="Li Y."/>
            <person name="Zhang B."/>
            <person name="Zhang J."/>
            <person name="Zhang H."/>
            <person name="Yang L."/>
            <person name="Zheng W."/>
            <person name="Tian Y."/>
            <person name="Yu Z."/>
            <person name="Xu H.Jr."/>
            <person name="Zheng T."/>
        </authorList>
    </citation>
    <scope>NUCLEOTIDE SEQUENCE [LARGE SCALE GENOMIC DNA]</scope>
    <source>
        <strain evidence="2 3">KD52</strain>
    </source>
</reference>
<evidence type="ECO:0000313" key="3">
    <source>
        <dbReference type="Proteomes" id="UP000029736"/>
    </source>
</evidence>
<sequence>MVTVQFTQTAEDDYLALIDYLSRRSIDDAIALDQKMDTLVENLKKYKHFCPPSRQFPKFRKCVITPSISLIYEIGKSSITIISIFDNRSNTPFT</sequence>